<dbReference type="InterPro" id="IPR014710">
    <property type="entry name" value="RmlC-like_jellyroll"/>
</dbReference>
<dbReference type="InterPro" id="IPR036388">
    <property type="entry name" value="WH-like_DNA-bd_sf"/>
</dbReference>
<keyword evidence="6" id="KW-1185">Reference proteome</keyword>
<gene>
    <name evidence="5" type="ORF">ABC974_04590</name>
</gene>
<dbReference type="SUPFAM" id="SSF51206">
    <property type="entry name" value="cAMP-binding domain-like"/>
    <property type="match status" value="1"/>
</dbReference>
<keyword evidence="3" id="KW-0804">Transcription</keyword>
<sequence>MHETGLTPAPTVPPATAMEALRSIPWLGAVASATMERLAGHAMVIRLPRGAQIFDQAEIPTFAQFLLGGSIELLAVRGEEETLVELVRPVDALLPAAVLGALPYLVRARVREDAVLLLVQAEAFRAAVAADQALCLAMLACQSTQFRRQMKLAKAIRLRSAEERVGGFLLALAEAQPGTGEIRLPLEKRQIASQLGMTRETLSRTLPAMPDRGLRVVGDKLFVDDIATARAAFPYDPLIDGRDPISPLSSSGDSQ</sequence>
<dbReference type="InterPro" id="IPR018490">
    <property type="entry name" value="cNMP-bd_dom_sf"/>
</dbReference>
<reference evidence="5 6" key="1">
    <citation type="submission" date="2024-05" db="EMBL/GenBank/DDBJ databases">
        <authorList>
            <person name="Liu Q."/>
            <person name="Xin Y.-H."/>
        </authorList>
    </citation>
    <scope>NUCLEOTIDE SEQUENCE [LARGE SCALE GENOMIC DNA]</scope>
    <source>
        <strain evidence="5 6">CGMCC 1.10181</strain>
    </source>
</reference>
<evidence type="ECO:0000256" key="3">
    <source>
        <dbReference type="ARBA" id="ARBA00023163"/>
    </source>
</evidence>
<evidence type="ECO:0000259" key="4">
    <source>
        <dbReference type="PROSITE" id="PS51063"/>
    </source>
</evidence>
<dbReference type="Proteomes" id="UP001419910">
    <property type="component" value="Unassembled WGS sequence"/>
</dbReference>
<dbReference type="RefSeq" id="WP_343891552.1">
    <property type="nucleotide sequence ID" value="NZ_BAAAEH010000047.1"/>
</dbReference>
<dbReference type="InterPro" id="IPR012318">
    <property type="entry name" value="HTH_CRP"/>
</dbReference>
<evidence type="ECO:0000256" key="1">
    <source>
        <dbReference type="ARBA" id="ARBA00023015"/>
    </source>
</evidence>
<dbReference type="Gene3D" id="2.60.120.10">
    <property type="entry name" value="Jelly Rolls"/>
    <property type="match status" value="1"/>
</dbReference>
<dbReference type="Pfam" id="PF13545">
    <property type="entry name" value="HTH_Crp_2"/>
    <property type="match status" value="1"/>
</dbReference>
<dbReference type="SUPFAM" id="SSF46785">
    <property type="entry name" value="Winged helix' DNA-binding domain"/>
    <property type="match status" value="1"/>
</dbReference>
<feature type="domain" description="HTH crp-type" evidence="4">
    <location>
        <begin position="159"/>
        <end position="227"/>
    </location>
</feature>
<keyword evidence="2" id="KW-0238">DNA-binding</keyword>
<protein>
    <submittedName>
        <fullName evidence="5">Helix-turn-helix domain-containing protein</fullName>
    </submittedName>
</protein>
<accession>A0ABU9XZB3</accession>
<dbReference type="PRINTS" id="PR00034">
    <property type="entry name" value="HTHCRP"/>
</dbReference>
<dbReference type="InterPro" id="IPR036390">
    <property type="entry name" value="WH_DNA-bd_sf"/>
</dbReference>
<evidence type="ECO:0000313" key="6">
    <source>
        <dbReference type="Proteomes" id="UP001419910"/>
    </source>
</evidence>
<evidence type="ECO:0000256" key="2">
    <source>
        <dbReference type="ARBA" id="ARBA00023125"/>
    </source>
</evidence>
<comment type="caution">
    <text evidence="5">The sequence shown here is derived from an EMBL/GenBank/DDBJ whole genome shotgun (WGS) entry which is preliminary data.</text>
</comment>
<name>A0ABU9XZB3_9SPHN</name>
<dbReference type="EMBL" id="JBDIME010000003">
    <property type="protein sequence ID" value="MEN2788895.1"/>
    <property type="molecule type" value="Genomic_DNA"/>
</dbReference>
<evidence type="ECO:0000313" key="5">
    <source>
        <dbReference type="EMBL" id="MEN2788895.1"/>
    </source>
</evidence>
<keyword evidence="1" id="KW-0805">Transcription regulation</keyword>
<organism evidence="5 6">
    <name type="scientific">Sphingomonas oligophenolica</name>
    <dbReference type="NCBI Taxonomy" id="301154"/>
    <lineage>
        <taxon>Bacteria</taxon>
        <taxon>Pseudomonadati</taxon>
        <taxon>Pseudomonadota</taxon>
        <taxon>Alphaproteobacteria</taxon>
        <taxon>Sphingomonadales</taxon>
        <taxon>Sphingomonadaceae</taxon>
        <taxon>Sphingomonas</taxon>
    </lineage>
</organism>
<dbReference type="SMART" id="SM00419">
    <property type="entry name" value="HTH_CRP"/>
    <property type="match status" value="1"/>
</dbReference>
<proteinExistence type="predicted"/>
<dbReference type="PROSITE" id="PS51063">
    <property type="entry name" value="HTH_CRP_2"/>
    <property type="match status" value="1"/>
</dbReference>
<dbReference type="Gene3D" id="1.10.10.10">
    <property type="entry name" value="Winged helix-like DNA-binding domain superfamily/Winged helix DNA-binding domain"/>
    <property type="match status" value="1"/>
</dbReference>